<evidence type="ECO:0000313" key="13">
    <source>
        <dbReference type="EMBL" id="HIX95451.1"/>
    </source>
</evidence>
<comment type="cofactor">
    <cofactor evidence="1">
        <name>Zn(2+)</name>
        <dbReference type="ChEBI" id="CHEBI:29105"/>
    </cofactor>
</comment>
<sequence>MTALLTGLVSMLVFGAVILVHELGHFWAARRCGIRVEEFSIGFGPKLLAWGKGETRYTLRLIPLGGYNLFSAPPEGDGEDDLPPPPAPRPRHAPLFPLAVRGQRFEQATAWQRFFVTLAGALMNFMLGFVVLLALVLSMQALGGTTVAQFTEDSASAASGLQLGDTILAVDGQRVRTANSMAQCFGYTEQTHTMTVLREGEIVTLDAVTVAPSTDADGNLTSTLDFRVAAIPKTPRNVLVQTGEFFGYYSTAILGGFWQLATGQVGMDQLSGPIGTVSAVSQAVQYGWRDVLSLMALLTINVGIFNLLPVPALDGCKLLFLLFEGLTGRAVPLRFQAAVNTAGLVLLLWLMAVVTMQDITRFF</sequence>
<keyword evidence="9" id="KW-0482">Metalloprotease</keyword>
<evidence type="ECO:0000256" key="2">
    <source>
        <dbReference type="ARBA" id="ARBA00004141"/>
    </source>
</evidence>
<evidence type="ECO:0000256" key="7">
    <source>
        <dbReference type="ARBA" id="ARBA00022833"/>
    </source>
</evidence>
<dbReference type="PANTHER" id="PTHR42837:SF2">
    <property type="entry name" value="MEMBRANE METALLOPROTEASE ARASP2, CHLOROPLASTIC-RELATED"/>
    <property type="match status" value="1"/>
</dbReference>
<evidence type="ECO:0000256" key="4">
    <source>
        <dbReference type="ARBA" id="ARBA00022670"/>
    </source>
</evidence>
<comment type="subcellular location">
    <subcellularLocation>
        <location evidence="2">Membrane</location>
        <topology evidence="2">Multi-pass membrane protein</topology>
    </subcellularLocation>
</comment>
<reference evidence="13" key="2">
    <citation type="submission" date="2021-04" db="EMBL/GenBank/DDBJ databases">
        <authorList>
            <person name="Gilroy R."/>
        </authorList>
    </citation>
    <scope>NUCLEOTIDE SEQUENCE</scope>
    <source>
        <strain evidence="13">ChiHecec2B26-7398</strain>
    </source>
</reference>
<evidence type="ECO:0000313" key="14">
    <source>
        <dbReference type="Proteomes" id="UP000886751"/>
    </source>
</evidence>
<evidence type="ECO:0000256" key="8">
    <source>
        <dbReference type="ARBA" id="ARBA00022989"/>
    </source>
</evidence>
<organism evidence="13 14">
    <name type="scientific">Candidatus Gemmiger excrementipullorum</name>
    <dbReference type="NCBI Taxonomy" id="2838610"/>
    <lineage>
        <taxon>Bacteria</taxon>
        <taxon>Bacillati</taxon>
        <taxon>Bacillota</taxon>
        <taxon>Clostridia</taxon>
        <taxon>Eubacteriales</taxon>
        <taxon>Gemmiger</taxon>
    </lineage>
</organism>
<accession>A0A9D2BVC6</accession>
<evidence type="ECO:0000256" key="5">
    <source>
        <dbReference type="ARBA" id="ARBA00022692"/>
    </source>
</evidence>
<dbReference type="EMBL" id="DXEI01000125">
    <property type="protein sequence ID" value="HIX95451.1"/>
    <property type="molecule type" value="Genomic_DNA"/>
</dbReference>
<feature type="domain" description="PDZ" evidence="12">
    <location>
        <begin position="115"/>
        <end position="176"/>
    </location>
</feature>
<dbReference type="GO" id="GO:0016020">
    <property type="term" value="C:membrane"/>
    <property type="evidence" value="ECO:0007669"/>
    <property type="project" value="UniProtKB-SubCell"/>
</dbReference>
<dbReference type="CDD" id="cd06163">
    <property type="entry name" value="S2P-M50_PDZ_RseP-like"/>
    <property type="match status" value="1"/>
</dbReference>
<name>A0A9D2BVC6_9FIRM</name>
<dbReference type="GO" id="GO:0004222">
    <property type="term" value="F:metalloendopeptidase activity"/>
    <property type="evidence" value="ECO:0007669"/>
    <property type="project" value="InterPro"/>
</dbReference>
<dbReference type="PANTHER" id="PTHR42837">
    <property type="entry name" value="REGULATOR OF SIGMA-E PROTEASE RSEP"/>
    <property type="match status" value="1"/>
</dbReference>
<dbReference type="InterPro" id="IPR036034">
    <property type="entry name" value="PDZ_sf"/>
</dbReference>
<dbReference type="InterPro" id="IPR001478">
    <property type="entry name" value="PDZ"/>
</dbReference>
<evidence type="ECO:0000256" key="3">
    <source>
        <dbReference type="ARBA" id="ARBA00007931"/>
    </source>
</evidence>
<keyword evidence="10 11" id="KW-0472">Membrane</keyword>
<keyword evidence="5 11" id="KW-0812">Transmembrane</keyword>
<dbReference type="AlphaFoldDB" id="A0A9D2BVC6"/>
<dbReference type="SUPFAM" id="SSF50156">
    <property type="entry name" value="PDZ domain-like"/>
    <property type="match status" value="1"/>
</dbReference>
<dbReference type="Pfam" id="PF02163">
    <property type="entry name" value="Peptidase_M50"/>
    <property type="match status" value="1"/>
</dbReference>
<keyword evidence="4" id="KW-0645">Protease</keyword>
<dbReference type="GO" id="GO:0006508">
    <property type="term" value="P:proteolysis"/>
    <property type="evidence" value="ECO:0007669"/>
    <property type="project" value="UniProtKB-KW"/>
</dbReference>
<dbReference type="SMART" id="SM00228">
    <property type="entry name" value="PDZ"/>
    <property type="match status" value="1"/>
</dbReference>
<feature type="transmembrane region" description="Helical" evidence="11">
    <location>
        <begin position="333"/>
        <end position="354"/>
    </location>
</feature>
<dbReference type="InterPro" id="IPR008915">
    <property type="entry name" value="Peptidase_M50"/>
</dbReference>
<dbReference type="Gene3D" id="2.30.42.10">
    <property type="match status" value="1"/>
</dbReference>
<proteinExistence type="inferred from homology"/>
<evidence type="ECO:0000256" key="9">
    <source>
        <dbReference type="ARBA" id="ARBA00023049"/>
    </source>
</evidence>
<comment type="similarity">
    <text evidence="3">Belongs to the peptidase M50B family.</text>
</comment>
<feature type="transmembrane region" description="Helical" evidence="11">
    <location>
        <begin position="291"/>
        <end position="313"/>
    </location>
</feature>
<comment type="caution">
    <text evidence="13">The sequence shown here is derived from an EMBL/GenBank/DDBJ whole genome shotgun (WGS) entry which is preliminary data.</text>
</comment>
<reference evidence="13" key="1">
    <citation type="journal article" date="2021" name="PeerJ">
        <title>Extensive microbial diversity within the chicken gut microbiome revealed by metagenomics and culture.</title>
        <authorList>
            <person name="Gilroy R."/>
            <person name="Ravi A."/>
            <person name="Getino M."/>
            <person name="Pursley I."/>
            <person name="Horton D.L."/>
            <person name="Alikhan N.F."/>
            <person name="Baker D."/>
            <person name="Gharbi K."/>
            <person name="Hall N."/>
            <person name="Watson M."/>
            <person name="Adriaenssens E.M."/>
            <person name="Foster-Nyarko E."/>
            <person name="Jarju S."/>
            <person name="Secka A."/>
            <person name="Antonio M."/>
            <person name="Oren A."/>
            <person name="Chaudhuri R.R."/>
            <person name="La Ragione R."/>
            <person name="Hildebrand F."/>
            <person name="Pallen M.J."/>
        </authorList>
    </citation>
    <scope>NUCLEOTIDE SEQUENCE</scope>
    <source>
        <strain evidence="13">ChiHecec2B26-7398</strain>
    </source>
</reference>
<feature type="transmembrane region" description="Helical" evidence="11">
    <location>
        <begin position="114"/>
        <end position="137"/>
    </location>
</feature>
<evidence type="ECO:0000256" key="11">
    <source>
        <dbReference type="SAM" id="Phobius"/>
    </source>
</evidence>
<evidence type="ECO:0000259" key="12">
    <source>
        <dbReference type="PROSITE" id="PS50106"/>
    </source>
</evidence>
<evidence type="ECO:0000256" key="6">
    <source>
        <dbReference type="ARBA" id="ARBA00022801"/>
    </source>
</evidence>
<dbReference type="Proteomes" id="UP000886751">
    <property type="component" value="Unassembled WGS sequence"/>
</dbReference>
<keyword evidence="6" id="KW-0378">Hydrolase</keyword>
<dbReference type="PROSITE" id="PS50106">
    <property type="entry name" value="PDZ"/>
    <property type="match status" value="1"/>
</dbReference>
<gene>
    <name evidence="13" type="ORF">H9846_08340</name>
</gene>
<evidence type="ECO:0000256" key="10">
    <source>
        <dbReference type="ARBA" id="ARBA00023136"/>
    </source>
</evidence>
<keyword evidence="7" id="KW-0862">Zinc</keyword>
<evidence type="ECO:0000256" key="1">
    <source>
        <dbReference type="ARBA" id="ARBA00001947"/>
    </source>
</evidence>
<keyword evidence="8 11" id="KW-1133">Transmembrane helix</keyword>
<protein>
    <submittedName>
        <fullName evidence="13">M50 family metallopeptidase</fullName>
    </submittedName>
</protein>
<dbReference type="InterPro" id="IPR004387">
    <property type="entry name" value="Pept_M50_Zn"/>
</dbReference>